<keyword evidence="7 8" id="KW-0315">Glutamine amidotransferase</keyword>
<comment type="similarity">
    <text evidence="8">Belongs to the CobB/CbiA family.</text>
</comment>
<dbReference type="NCBIfam" id="TIGR00379">
    <property type="entry name" value="cobB"/>
    <property type="match status" value="1"/>
</dbReference>
<comment type="catalytic activity">
    <reaction evidence="8">
        <text>cob(II)yrinate + 2 L-glutamine + 2 ATP + 2 H2O = cob(II)yrinate a,c diamide + 2 L-glutamate + 2 ADP + 2 phosphate + 2 H(+)</text>
        <dbReference type="Rhea" id="RHEA:26289"/>
        <dbReference type="ChEBI" id="CHEBI:15377"/>
        <dbReference type="ChEBI" id="CHEBI:15378"/>
        <dbReference type="ChEBI" id="CHEBI:29985"/>
        <dbReference type="ChEBI" id="CHEBI:30616"/>
        <dbReference type="ChEBI" id="CHEBI:43474"/>
        <dbReference type="ChEBI" id="CHEBI:58359"/>
        <dbReference type="ChEBI" id="CHEBI:58537"/>
        <dbReference type="ChEBI" id="CHEBI:58894"/>
        <dbReference type="ChEBI" id="CHEBI:456216"/>
        <dbReference type="EC" id="6.3.5.11"/>
    </reaction>
</comment>
<dbReference type="InterPro" id="IPR002586">
    <property type="entry name" value="CobQ/CobB/MinD/ParA_Nub-bd_dom"/>
</dbReference>
<dbReference type="GO" id="GO:0042242">
    <property type="term" value="F:cobyrinic acid a,c-diamide synthase activity"/>
    <property type="evidence" value="ECO:0007669"/>
    <property type="project" value="UniProtKB-UniRule"/>
</dbReference>
<keyword evidence="2 8" id="KW-0169">Cobalamin biosynthesis</keyword>
<evidence type="ECO:0000256" key="6">
    <source>
        <dbReference type="ARBA" id="ARBA00022842"/>
    </source>
</evidence>
<dbReference type="Pfam" id="PF01656">
    <property type="entry name" value="CbiA"/>
    <property type="match status" value="1"/>
</dbReference>
<dbReference type="AlphaFoldDB" id="E1YFA9"/>
<comment type="domain">
    <text evidence="8">Comprises of two domains. The C-terminal domain contains the binding site for glutamine and catalyzes the hydrolysis of this substrate to glutamate and ammonia. The N-terminal domain is anticipated to bind ATP and cobyrinate and catalyzes the ultimate synthesis of the diamide product. The ammonia produced via the glutaminase domain is probably translocated to the adjacent domain via a molecular tunnel, where it reacts with an activated intermediate.</text>
</comment>
<dbReference type="InterPro" id="IPR029062">
    <property type="entry name" value="Class_I_gatase-like"/>
</dbReference>
<dbReference type="SUPFAM" id="SSF52317">
    <property type="entry name" value="Class I glutamine amidotransferase-like"/>
    <property type="match status" value="1"/>
</dbReference>
<feature type="domain" description="CobQ/CobB/MinD/ParA nucleotide binding" evidence="9">
    <location>
        <begin position="10"/>
        <end position="185"/>
    </location>
</feature>
<comment type="function">
    <text evidence="8">Catalyzes the ATP-dependent amidation of the two carboxylate groups at positions a and c of cobyrinate, using either L-glutamine or ammonia as the nitrogen source.</text>
</comment>
<dbReference type="PANTHER" id="PTHR43873:SF1">
    <property type="entry name" value="COBYRINATE A,C-DIAMIDE SYNTHASE"/>
    <property type="match status" value="1"/>
</dbReference>
<comment type="miscellaneous">
    <text evidence="8">The a and c carboxylates of cobyrinate are activated for nucleophilic attack via formation of a phosphorylated intermediate by ATP. CbiA catalyzes first the amidation of the c-carboxylate, and then that of the a-carboxylate.</text>
</comment>
<dbReference type="CDD" id="cd05388">
    <property type="entry name" value="CobB_N"/>
    <property type="match status" value="1"/>
</dbReference>
<evidence type="ECO:0000259" key="9">
    <source>
        <dbReference type="Pfam" id="PF01656"/>
    </source>
</evidence>
<dbReference type="CDD" id="cd03130">
    <property type="entry name" value="GATase1_CobB"/>
    <property type="match status" value="1"/>
</dbReference>
<feature type="site" description="Increases nucleophilicity of active site Cys" evidence="8">
    <location>
        <position position="448"/>
    </location>
</feature>
<evidence type="ECO:0000256" key="5">
    <source>
        <dbReference type="ARBA" id="ARBA00022840"/>
    </source>
</evidence>
<organism evidence="11">
    <name type="scientific">uncultured Desulfobacterium sp</name>
    <dbReference type="NCBI Taxonomy" id="201089"/>
    <lineage>
        <taxon>Bacteria</taxon>
        <taxon>Pseudomonadati</taxon>
        <taxon>Thermodesulfobacteriota</taxon>
        <taxon>Desulfobacteria</taxon>
        <taxon>Desulfobacterales</taxon>
        <taxon>Desulfobacteriaceae</taxon>
        <taxon>Desulfobacterium</taxon>
        <taxon>environmental samples</taxon>
    </lineage>
</organism>
<dbReference type="EC" id="6.3.5.11" evidence="8"/>
<keyword evidence="4 8" id="KW-0547">Nucleotide-binding</keyword>
<dbReference type="Gene3D" id="3.40.50.300">
    <property type="entry name" value="P-loop containing nucleotide triphosphate hydrolases"/>
    <property type="match status" value="1"/>
</dbReference>
<evidence type="ECO:0000256" key="3">
    <source>
        <dbReference type="ARBA" id="ARBA00022598"/>
    </source>
</evidence>
<evidence type="ECO:0000259" key="10">
    <source>
        <dbReference type="Pfam" id="PF07685"/>
    </source>
</evidence>
<comment type="cofactor">
    <cofactor evidence="1 8">
        <name>Mg(2+)</name>
        <dbReference type="ChEBI" id="CHEBI:18420"/>
    </cofactor>
</comment>
<dbReference type="GO" id="GO:0005524">
    <property type="term" value="F:ATP binding"/>
    <property type="evidence" value="ECO:0007669"/>
    <property type="project" value="UniProtKB-UniRule"/>
</dbReference>
<dbReference type="NCBIfam" id="NF002204">
    <property type="entry name" value="PRK01077.1"/>
    <property type="match status" value="1"/>
</dbReference>
<evidence type="ECO:0000256" key="8">
    <source>
        <dbReference type="HAMAP-Rule" id="MF_00027"/>
    </source>
</evidence>
<keyword evidence="6 8" id="KW-0460">Magnesium</keyword>
<reference evidence="11" key="1">
    <citation type="journal article" date="2011" name="Environ. Microbiol.">
        <title>Genomic insights into the metabolic potential of the polycyclic aromatic hydrocarbon degrading sulfate-reducing Deltaproteobacterium N47.</title>
        <authorList>
            <person name="Bergmann F."/>
            <person name="Selesi D."/>
            <person name="Weinmaier T."/>
            <person name="Tischler P."/>
            <person name="Rattei T."/>
            <person name="Meckenstock R.U."/>
        </authorList>
    </citation>
    <scope>NUCLEOTIDE SEQUENCE</scope>
</reference>
<feature type="active site" description="Nucleophile" evidence="8">
    <location>
        <position position="344"/>
    </location>
</feature>
<comment type="pathway">
    <text evidence="8">Cofactor biosynthesis; adenosylcobalamin biosynthesis; cob(II)yrinate a,c-diamide from sirohydrochlorin (anaerobic route): step 10/10.</text>
</comment>
<feature type="domain" description="CobB/CobQ-like glutamine amidotransferase" evidence="10">
    <location>
        <begin position="262"/>
        <end position="453"/>
    </location>
</feature>
<keyword evidence="3 8" id="KW-0436">Ligase</keyword>
<dbReference type="EMBL" id="FR695872">
    <property type="protein sequence ID" value="CBX29253.1"/>
    <property type="molecule type" value="Genomic_DNA"/>
</dbReference>
<dbReference type="PROSITE" id="PS51274">
    <property type="entry name" value="GATASE_COBBQ"/>
    <property type="match status" value="1"/>
</dbReference>
<evidence type="ECO:0000256" key="4">
    <source>
        <dbReference type="ARBA" id="ARBA00022741"/>
    </source>
</evidence>
<dbReference type="Gene3D" id="3.40.50.880">
    <property type="match status" value="1"/>
</dbReference>
<sequence length="473" mass="51891">MPDNMDFPRIVISAIRGGAGKTIVSTGIISALNVAGKQIFPFKKGPDYIDAGWLALAAGRPCYNLDIFLTPVEQVLNSFYSHSVNSDLSVIEGNRGLYDGIDVEGTTSTAALAKLLKAPVILCMDCTKSTRTIAAIVLGCLHFDHDIDIKGVILNRVAGSRHENILRKSIEHHTGICVLGSIPKLGKQNFPERHMGLVPTQEHKWAADSVTAAAQMAKKYINLEMLVQIGSNAPDLPQINATDKITEKTNDELTISSKDKPRIGIIKDSAFQFYYHENIEALISAGAQLVYISPLSDKKIPDIDGLYIGGGFPETHAKELAENISFKENLKSLALEGLPIYAECGGLMYLGEELVFDGQTYAMAGVLPVVFGFSKRPQAHGYTVSEVKEKNPYYEIGTKIHGHEFHYSSVLKWDGDEKDLAFCLERGSGLIKNKDGIIFKNVLATYTHIHALGTPAWAKAMIRNAIRYRENKV</sequence>
<dbReference type="UniPathway" id="UPA00148">
    <property type="reaction ID" value="UER00231"/>
</dbReference>
<proteinExistence type="inferred from homology"/>
<evidence type="ECO:0000256" key="1">
    <source>
        <dbReference type="ARBA" id="ARBA00001946"/>
    </source>
</evidence>
<name>E1YFA9_9BACT</name>
<dbReference type="GO" id="GO:0009236">
    <property type="term" value="P:cobalamin biosynthetic process"/>
    <property type="evidence" value="ECO:0007669"/>
    <property type="project" value="UniProtKB-UniRule"/>
</dbReference>
<protein>
    <recommendedName>
        <fullName evidence="8">Cobyrinate a,c-diamide synthase</fullName>
        <ecNumber evidence="8">6.3.5.11</ecNumber>
    </recommendedName>
    <alternativeName>
        <fullName evidence="8">Cobyrinic acid a,c-diamide synthetase</fullName>
    </alternativeName>
</protein>
<accession>E1YFA9</accession>
<evidence type="ECO:0000256" key="2">
    <source>
        <dbReference type="ARBA" id="ARBA00022573"/>
    </source>
</evidence>
<dbReference type="SUPFAM" id="SSF52540">
    <property type="entry name" value="P-loop containing nucleoside triphosphate hydrolases"/>
    <property type="match status" value="1"/>
</dbReference>
<dbReference type="Pfam" id="PF07685">
    <property type="entry name" value="GATase_3"/>
    <property type="match status" value="1"/>
</dbReference>
<evidence type="ECO:0000256" key="7">
    <source>
        <dbReference type="ARBA" id="ARBA00022962"/>
    </source>
</evidence>
<dbReference type="InterPro" id="IPR027417">
    <property type="entry name" value="P-loop_NTPase"/>
</dbReference>
<gene>
    <name evidence="8" type="primary">cbiA</name>
    <name evidence="11" type="ORF">N47_J02340</name>
</gene>
<evidence type="ECO:0000313" key="11">
    <source>
        <dbReference type="EMBL" id="CBX29253.1"/>
    </source>
</evidence>
<dbReference type="InterPro" id="IPR011698">
    <property type="entry name" value="GATase_3"/>
</dbReference>
<dbReference type="PANTHER" id="PTHR43873">
    <property type="entry name" value="COBYRINATE A,C-DIAMIDE SYNTHASE"/>
    <property type="match status" value="1"/>
</dbReference>
<dbReference type="InterPro" id="IPR004484">
    <property type="entry name" value="CbiA/CobB_synth"/>
</dbReference>
<keyword evidence="5 8" id="KW-0067">ATP-binding</keyword>
<dbReference type="HAMAP" id="MF_00027">
    <property type="entry name" value="CobB_CbiA"/>
    <property type="match status" value="1"/>
</dbReference>